<keyword evidence="2" id="KW-1185">Reference proteome</keyword>
<dbReference type="AlphaFoldDB" id="A0A7D9DYP3"/>
<sequence length="348" mass="39489">MTSAEVNIDRYKLIRLDCLHKRGGRICAYIRKDFKTVILKDLSYISECNFHQLWISVQCKKTKSVVICVTYHPDDSPLRSFDNVLKPSYIQAPTLNKPIVILRDLNCDVLKQNCPESKALINFAFKDARKAVKSMLKDSERNNYLDEVQRHKNNPGSVWKIINQAIPSKSKEKHTYTKDPKTVANEFNQFFLSVGKNAADASIRLAEGNNITVEETPLETVYMPSQDLFSFRTVTSEEVCHVIASLPLNKSPGTRQDKLSNPQRLSPCYTRPLTHIINCSITFHTFPIAWKEAEVVPIVKDGDHEVASNNRPISLLAIASKVCEKIVLEQFSSYLMSKNPALSSSKRK</sequence>
<dbReference type="PANTHER" id="PTHR33395">
    <property type="entry name" value="TRANSCRIPTASE, PUTATIVE-RELATED-RELATED"/>
    <property type="match status" value="1"/>
</dbReference>
<reference evidence="1" key="1">
    <citation type="submission" date="2020-04" db="EMBL/GenBank/DDBJ databases">
        <authorList>
            <person name="Alioto T."/>
            <person name="Alioto T."/>
            <person name="Gomez Garrido J."/>
        </authorList>
    </citation>
    <scope>NUCLEOTIDE SEQUENCE</scope>
    <source>
        <strain evidence="1">A484AB</strain>
    </source>
</reference>
<comment type="caution">
    <text evidence="1">The sequence shown here is derived from an EMBL/GenBank/DDBJ whole genome shotgun (WGS) entry which is preliminary data.</text>
</comment>
<dbReference type="EMBL" id="CACRXK020003051">
    <property type="protein sequence ID" value="CAB3997218.1"/>
    <property type="molecule type" value="Genomic_DNA"/>
</dbReference>
<proteinExistence type="predicted"/>
<evidence type="ECO:0000313" key="2">
    <source>
        <dbReference type="Proteomes" id="UP001152795"/>
    </source>
</evidence>
<dbReference type="Proteomes" id="UP001152795">
    <property type="component" value="Unassembled WGS sequence"/>
</dbReference>
<evidence type="ECO:0000313" key="1">
    <source>
        <dbReference type="EMBL" id="CAB3997218.1"/>
    </source>
</evidence>
<name>A0A7D9DYP3_PARCT</name>
<dbReference type="PANTHER" id="PTHR33395:SF22">
    <property type="entry name" value="REVERSE TRANSCRIPTASE DOMAIN-CONTAINING PROTEIN"/>
    <property type="match status" value="1"/>
</dbReference>
<protein>
    <submittedName>
        <fullName evidence="1">Uncharacterized protein</fullName>
    </submittedName>
</protein>
<gene>
    <name evidence="1" type="ORF">PACLA_8A048030</name>
</gene>
<accession>A0A7D9DYP3</accession>
<organism evidence="1 2">
    <name type="scientific">Paramuricea clavata</name>
    <name type="common">Red gorgonian</name>
    <name type="synonym">Violescent sea-whip</name>
    <dbReference type="NCBI Taxonomy" id="317549"/>
    <lineage>
        <taxon>Eukaryota</taxon>
        <taxon>Metazoa</taxon>
        <taxon>Cnidaria</taxon>
        <taxon>Anthozoa</taxon>
        <taxon>Octocorallia</taxon>
        <taxon>Malacalcyonacea</taxon>
        <taxon>Plexauridae</taxon>
        <taxon>Paramuricea</taxon>
    </lineage>
</organism>